<sequence>MLNSDGTVWRKSRRCEKGEACVEVTALPGGMVGVRDGAHPEGGSVLRFSGPAWRAFRASVGTTVQARR</sequence>
<keyword evidence="3" id="KW-1185">Reference proteome</keyword>
<dbReference type="Proteomes" id="UP001596074">
    <property type="component" value="Unassembled WGS sequence"/>
</dbReference>
<dbReference type="EMBL" id="JBHSON010000003">
    <property type="protein sequence ID" value="MFC5744575.1"/>
    <property type="molecule type" value="Genomic_DNA"/>
</dbReference>
<feature type="domain" description="DUF397" evidence="1">
    <location>
        <begin position="8"/>
        <end position="60"/>
    </location>
</feature>
<dbReference type="InterPro" id="IPR007278">
    <property type="entry name" value="DUF397"/>
</dbReference>
<accession>A0ABW0ZUU7</accession>
<proteinExistence type="predicted"/>
<dbReference type="Pfam" id="PF04149">
    <property type="entry name" value="DUF397"/>
    <property type="match status" value="1"/>
</dbReference>
<evidence type="ECO:0000313" key="3">
    <source>
        <dbReference type="Proteomes" id="UP001596074"/>
    </source>
</evidence>
<evidence type="ECO:0000313" key="2">
    <source>
        <dbReference type="EMBL" id="MFC5744575.1"/>
    </source>
</evidence>
<comment type="caution">
    <text evidence="2">The sequence shown here is derived from an EMBL/GenBank/DDBJ whole genome shotgun (WGS) entry which is preliminary data.</text>
</comment>
<dbReference type="RefSeq" id="WP_378279862.1">
    <property type="nucleotide sequence ID" value="NZ_JBHSON010000003.1"/>
</dbReference>
<evidence type="ECO:0000259" key="1">
    <source>
        <dbReference type="Pfam" id="PF04149"/>
    </source>
</evidence>
<reference evidence="3" key="1">
    <citation type="journal article" date="2019" name="Int. J. Syst. Evol. Microbiol.">
        <title>The Global Catalogue of Microorganisms (GCM) 10K type strain sequencing project: providing services to taxonomists for standard genome sequencing and annotation.</title>
        <authorList>
            <consortium name="The Broad Institute Genomics Platform"/>
            <consortium name="The Broad Institute Genome Sequencing Center for Infectious Disease"/>
            <person name="Wu L."/>
            <person name="Ma J."/>
        </authorList>
    </citation>
    <scope>NUCLEOTIDE SEQUENCE [LARGE SCALE GENOMIC DNA]</scope>
    <source>
        <strain evidence="3">KCTC 42087</strain>
    </source>
</reference>
<name>A0ABW0ZUU7_9ACTN</name>
<protein>
    <submittedName>
        <fullName evidence="2">DUF397 domain-containing protein</fullName>
    </submittedName>
</protein>
<organism evidence="2 3">
    <name type="scientific">Actinomadura rugatobispora</name>
    <dbReference type="NCBI Taxonomy" id="1994"/>
    <lineage>
        <taxon>Bacteria</taxon>
        <taxon>Bacillati</taxon>
        <taxon>Actinomycetota</taxon>
        <taxon>Actinomycetes</taxon>
        <taxon>Streptosporangiales</taxon>
        <taxon>Thermomonosporaceae</taxon>
        <taxon>Actinomadura</taxon>
    </lineage>
</organism>
<gene>
    <name evidence="2" type="ORF">ACFPZN_02985</name>
</gene>